<dbReference type="Pfam" id="PF03013">
    <property type="entry name" value="Pyr_excise"/>
    <property type="match status" value="1"/>
</dbReference>
<evidence type="ECO:0000313" key="2">
    <source>
        <dbReference type="Proteomes" id="UP000032135"/>
    </source>
</evidence>
<dbReference type="KEGG" id="vg:26516695"/>
<sequence>MNIFAVNNDPYLAAYQLPDKHVVKMPLETCQMLSIVYSDWYHNIGQVFKSNGDPYKTEKGAFRNHPCTKWVAESPHNIAWLLEHGIALCEEYTYRYNKEHGCEKSIRFAAHIAPEGCSARHTPFVFAGPDEFKYDTTISTVTAYKRYVASKPWAPDNYLRKPDRRPDWILSTRSGIADFLLV</sequence>
<proteinExistence type="predicted"/>
<dbReference type="OrthoDB" id="9403at10239"/>
<organism evidence="1 2">
    <name type="scientific">Cyanophage P-TIM40</name>
    <dbReference type="NCBI Taxonomy" id="1589733"/>
    <lineage>
        <taxon>Viruses</taxon>
        <taxon>Duplodnaviria</taxon>
        <taxon>Heunggongvirae</taxon>
        <taxon>Uroviricota</taxon>
        <taxon>Caudoviricetes</taxon>
        <taxon>Pantevenvirales</taxon>
        <taxon>Kyanoviridae</taxon>
        <taxon>Libanvirus</taxon>
        <taxon>Libanvirus ptim40</taxon>
    </lineage>
</organism>
<evidence type="ECO:0000313" key="1">
    <source>
        <dbReference type="EMBL" id="AJK27577.1"/>
    </source>
</evidence>
<dbReference type="GeneID" id="26516695"/>
<dbReference type="RefSeq" id="YP_009188225.1">
    <property type="nucleotide sequence ID" value="NC_028663.1"/>
</dbReference>
<dbReference type="EMBL" id="KP211958">
    <property type="protein sequence ID" value="AJK27577.1"/>
    <property type="molecule type" value="Genomic_DNA"/>
</dbReference>
<protein>
    <submittedName>
        <fullName evidence="1">Uncharacterized protein</fullName>
    </submittedName>
</protein>
<dbReference type="InterPro" id="IPR004260">
    <property type="entry name" value="Pyr-dimer_DNA_glycosylase"/>
</dbReference>
<reference evidence="1 2" key="1">
    <citation type="submission" date="2014-11" db="EMBL/GenBank/DDBJ databases">
        <authorList>
            <person name="Fedida A."/>
            <person name="Lindell D."/>
        </authorList>
    </citation>
    <scope>NUCLEOTIDE SEQUENCE [LARGE SCALE GENOMIC DNA]</scope>
</reference>
<keyword evidence="2" id="KW-1185">Reference proteome</keyword>
<dbReference type="Proteomes" id="UP000032135">
    <property type="component" value="Segment"/>
</dbReference>
<accession>A0A0C5AE12</accession>
<name>A0A0C5AE12_9CAUD</name>
<gene>
    <name evidence="1" type="ORF">PTIM40_150</name>
</gene>